<proteinExistence type="predicted"/>
<evidence type="ECO:0000313" key="2">
    <source>
        <dbReference type="Proteomes" id="UP000298416"/>
    </source>
</evidence>
<keyword evidence="2" id="KW-1185">Reference proteome</keyword>
<dbReference type="AlphaFoldDB" id="A0A8X8ZFP9"/>
<dbReference type="Proteomes" id="UP000298416">
    <property type="component" value="Unassembled WGS sequence"/>
</dbReference>
<reference evidence="1" key="2">
    <citation type="submission" date="2020-08" db="EMBL/GenBank/DDBJ databases">
        <title>Plant Genome Project.</title>
        <authorList>
            <person name="Zhang R.-G."/>
        </authorList>
    </citation>
    <scope>NUCLEOTIDE SEQUENCE</scope>
    <source>
        <strain evidence="1">Huo1</strain>
        <tissue evidence="1">Leaf</tissue>
    </source>
</reference>
<comment type="caution">
    <text evidence="1">The sequence shown here is derived from an EMBL/GenBank/DDBJ whole genome shotgun (WGS) entry which is preliminary data.</text>
</comment>
<dbReference type="PANTHER" id="PTHR14159:SF0">
    <property type="entry name" value="ATAXIN-3-RELATED"/>
    <property type="match status" value="1"/>
</dbReference>
<dbReference type="PANTHER" id="PTHR14159">
    <property type="entry name" value="ATAXIN-3-RELATED"/>
    <property type="match status" value="1"/>
</dbReference>
<accession>A0A8X8ZFP9</accession>
<dbReference type="GO" id="GO:0005634">
    <property type="term" value="C:nucleus"/>
    <property type="evidence" value="ECO:0007669"/>
    <property type="project" value="TreeGrafter"/>
</dbReference>
<protein>
    <submittedName>
        <fullName evidence="1">Uncharacterized protein</fullName>
    </submittedName>
</protein>
<organism evidence="1">
    <name type="scientific">Salvia splendens</name>
    <name type="common">Scarlet sage</name>
    <dbReference type="NCBI Taxonomy" id="180675"/>
    <lineage>
        <taxon>Eukaryota</taxon>
        <taxon>Viridiplantae</taxon>
        <taxon>Streptophyta</taxon>
        <taxon>Embryophyta</taxon>
        <taxon>Tracheophyta</taxon>
        <taxon>Spermatophyta</taxon>
        <taxon>Magnoliopsida</taxon>
        <taxon>eudicotyledons</taxon>
        <taxon>Gunneridae</taxon>
        <taxon>Pentapetalae</taxon>
        <taxon>asterids</taxon>
        <taxon>lamiids</taxon>
        <taxon>Lamiales</taxon>
        <taxon>Lamiaceae</taxon>
        <taxon>Nepetoideae</taxon>
        <taxon>Mentheae</taxon>
        <taxon>Salviinae</taxon>
        <taxon>Salvia</taxon>
        <taxon>Salvia subgen. Calosphace</taxon>
        <taxon>core Calosphace</taxon>
    </lineage>
</organism>
<gene>
    <name evidence="1" type="ORF">SASPL_135428</name>
</gene>
<name>A0A8X8ZFP9_SALSN</name>
<reference evidence="1" key="1">
    <citation type="submission" date="2018-01" db="EMBL/GenBank/DDBJ databases">
        <authorList>
            <person name="Mao J.F."/>
        </authorList>
    </citation>
    <scope>NUCLEOTIDE SEQUENCE</scope>
    <source>
        <strain evidence="1">Huo1</strain>
        <tissue evidence="1">Leaf</tissue>
    </source>
</reference>
<dbReference type="GO" id="GO:0004843">
    <property type="term" value="F:cysteine-type deubiquitinase activity"/>
    <property type="evidence" value="ECO:0007669"/>
    <property type="project" value="InterPro"/>
</dbReference>
<dbReference type="EMBL" id="PNBA02000013">
    <property type="protein sequence ID" value="KAG6403211.1"/>
    <property type="molecule type" value="Genomic_DNA"/>
</dbReference>
<dbReference type="InterPro" id="IPR033865">
    <property type="entry name" value="Ataxin-3"/>
</dbReference>
<dbReference type="GO" id="GO:0016579">
    <property type="term" value="P:protein deubiquitination"/>
    <property type="evidence" value="ECO:0007669"/>
    <property type="project" value="InterPro"/>
</dbReference>
<evidence type="ECO:0000313" key="1">
    <source>
        <dbReference type="EMBL" id="KAG6403211.1"/>
    </source>
</evidence>
<sequence>MHLFVTYRTIGSVSGKLTGFGWNIFLVRGNFPKECPVASSEASNGFGQWLLPEDTERITKSCNTASRTQKGTEQQQQQLSDPYMKYDEDLKAAIADRILSGNDNFY</sequence>